<accession>A0AAV6I9H1</accession>
<protein>
    <submittedName>
        <fullName evidence="2">Uncharacterized protein</fullName>
    </submittedName>
</protein>
<feature type="transmembrane region" description="Helical" evidence="1">
    <location>
        <begin position="113"/>
        <end position="133"/>
    </location>
</feature>
<keyword evidence="1" id="KW-0472">Membrane</keyword>
<sequence length="186" mass="21146">MMGKIFTKTHEPQEELQDDLYVSDSEVIKSSKTREATKAWLQDIFGPNYESCEEMFQVGESTRSSTKMEVCENMVVGTVGNAARKSIVESKKFDQLVDVKWPRPTTYCQRKKVLRYGSFPSFIPVFLSLGYLGTSPAVCPLHQRLNLISLALRIPRLIGLDMFFRPLLMDLAICGLRGLWLSGDFH</sequence>
<keyword evidence="1" id="KW-1133">Transmembrane helix</keyword>
<keyword evidence="3" id="KW-1185">Reference proteome</keyword>
<dbReference type="EMBL" id="JACTNZ010000011">
    <property type="protein sequence ID" value="KAG5524218.1"/>
    <property type="molecule type" value="Genomic_DNA"/>
</dbReference>
<organism evidence="2 3">
    <name type="scientific">Rhododendron griersonianum</name>
    <dbReference type="NCBI Taxonomy" id="479676"/>
    <lineage>
        <taxon>Eukaryota</taxon>
        <taxon>Viridiplantae</taxon>
        <taxon>Streptophyta</taxon>
        <taxon>Embryophyta</taxon>
        <taxon>Tracheophyta</taxon>
        <taxon>Spermatophyta</taxon>
        <taxon>Magnoliopsida</taxon>
        <taxon>eudicotyledons</taxon>
        <taxon>Gunneridae</taxon>
        <taxon>Pentapetalae</taxon>
        <taxon>asterids</taxon>
        <taxon>Ericales</taxon>
        <taxon>Ericaceae</taxon>
        <taxon>Ericoideae</taxon>
        <taxon>Rhodoreae</taxon>
        <taxon>Rhododendron</taxon>
    </lineage>
</organism>
<reference evidence="2" key="1">
    <citation type="submission" date="2020-08" db="EMBL/GenBank/DDBJ databases">
        <title>Plant Genome Project.</title>
        <authorList>
            <person name="Zhang R.-G."/>
        </authorList>
    </citation>
    <scope>NUCLEOTIDE SEQUENCE</scope>
    <source>
        <strain evidence="2">WSP0</strain>
        <tissue evidence="2">Leaf</tissue>
    </source>
</reference>
<evidence type="ECO:0000313" key="2">
    <source>
        <dbReference type="EMBL" id="KAG5524218.1"/>
    </source>
</evidence>
<comment type="caution">
    <text evidence="2">The sequence shown here is derived from an EMBL/GenBank/DDBJ whole genome shotgun (WGS) entry which is preliminary data.</text>
</comment>
<evidence type="ECO:0000256" key="1">
    <source>
        <dbReference type="SAM" id="Phobius"/>
    </source>
</evidence>
<dbReference type="Proteomes" id="UP000823749">
    <property type="component" value="Chromosome 11"/>
</dbReference>
<gene>
    <name evidence="2" type="ORF">RHGRI_031027</name>
</gene>
<dbReference type="AlphaFoldDB" id="A0AAV6I9H1"/>
<proteinExistence type="predicted"/>
<name>A0AAV6I9H1_9ERIC</name>
<keyword evidence="1" id="KW-0812">Transmembrane</keyword>
<evidence type="ECO:0000313" key="3">
    <source>
        <dbReference type="Proteomes" id="UP000823749"/>
    </source>
</evidence>